<feature type="region of interest" description="Disordered" evidence="2">
    <location>
        <begin position="117"/>
        <end position="137"/>
    </location>
</feature>
<keyword evidence="4" id="KW-1185">Reference proteome</keyword>
<feature type="region of interest" description="Disordered" evidence="2">
    <location>
        <begin position="208"/>
        <end position="290"/>
    </location>
</feature>
<feature type="compositionally biased region" description="Polar residues" evidence="2">
    <location>
        <begin position="516"/>
        <end position="526"/>
    </location>
</feature>
<dbReference type="OrthoDB" id="424237at2759"/>
<evidence type="ECO:0000256" key="1">
    <source>
        <dbReference type="SAM" id="Coils"/>
    </source>
</evidence>
<reference evidence="3 4" key="1">
    <citation type="submission" date="2016-02" db="EMBL/GenBank/DDBJ databases">
        <title>Genome analysis of coral dinoflagellate symbionts highlights evolutionary adaptations to a symbiotic lifestyle.</title>
        <authorList>
            <person name="Aranda M."/>
            <person name="Li Y."/>
            <person name="Liew Y.J."/>
            <person name="Baumgarten S."/>
            <person name="Simakov O."/>
            <person name="Wilson M."/>
            <person name="Piel J."/>
            <person name="Ashoor H."/>
            <person name="Bougouffa S."/>
            <person name="Bajic V.B."/>
            <person name="Ryu T."/>
            <person name="Ravasi T."/>
            <person name="Bayer T."/>
            <person name="Micklem G."/>
            <person name="Kim H."/>
            <person name="Bhak J."/>
            <person name="Lajeunesse T.C."/>
            <person name="Voolstra C.R."/>
        </authorList>
    </citation>
    <scope>NUCLEOTIDE SEQUENCE [LARGE SCALE GENOMIC DNA]</scope>
    <source>
        <strain evidence="3 4">CCMP2467</strain>
    </source>
</reference>
<dbReference type="Gene3D" id="3.80.10.10">
    <property type="entry name" value="Ribonuclease Inhibitor"/>
    <property type="match status" value="1"/>
</dbReference>
<dbReference type="SUPFAM" id="SSF52047">
    <property type="entry name" value="RNI-like"/>
    <property type="match status" value="1"/>
</dbReference>
<feature type="compositionally biased region" description="Acidic residues" evidence="2">
    <location>
        <begin position="638"/>
        <end position="661"/>
    </location>
</feature>
<comment type="caution">
    <text evidence="3">The sequence shown here is derived from an EMBL/GenBank/DDBJ whole genome shotgun (WGS) entry which is preliminary data.</text>
</comment>
<feature type="region of interest" description="Disordered" evidence="2">
    <location>
        <begin position="516"/>
        <end position="669"/>
    </location>
</feature>
<evidence type="ECO:0000313" key="3">
    <source>
        <dbReference type="EMBL" id="OLP76732.1"/>
    </source>
</evidence>
<evidence type="ECO:0000313" key="4">
    <source>
        <dbReference type="Proteomes" id="UP000186817"/>
    </source>
</evidence>
<evidence type="ECO:0000256" key="2">
    <source>
        <dbReference type="SAM" id="MobiDB-lite"/>
    </source>
</evidence>
<feature type="compositionally biased region" description="Basic and acidic residues" evidence="2">
    <location>
        <begin position="528"/>
        <end position="543"/>
    </location>
</feature>
<protein>
    <submittedName>
        <fullName evidence="3">Uncharacterized protein</fullName>
    </submittedName>
</protein>
<accession>A0A1Q9C1E2</accession>
<name>A0A1Q9C1E2_SYMMI</name>
<gene>
    <name evidence="3" type="ORF">AK812_SmicGene43296</name>
</gene>
<dbReference type="EMBL" id="LSRX01001940">
    <property type="protein sequence ID" value="OLP76732.1"/>
    <property type="molecule type" value="Genomic_DNA"/>
</dbReference>
<dbReference type="AlphaFoldDB" id="A0A1Q9C1E2"/>
<dbReference type="InterPro" id="IPR032675">
    <property type="entry name" value="LRR_dom_sf"/>
</dbReference>
<feature type="coiled-coil region" evidence="1">
    <location>
        <begin position="152"/>
        <end position="186"/>
    </location>
</feature>
<feature type="compositionally biased region" description="Basic and acidic residues" evidence="2">
    <location>
        <begin position="611"/>
        <end position="625"/>
    </location>
</feature>
<sequence>MMSLDQWDWKTSAPEFVPGVLHGVTSGPLVGAWVAPHSGSSPEGQLAMGDVRHSPMCAAPGGPVAMGFVGCLSDFGGHAAWQAVGPVGPCQAQGGGAMSGMMAPGPCPVQVEFGGPQPYSDRQEMMDPLGSAPSQPSQEEDYAERIRAAQLQARYEQRLKSKDQELRYLQERLNRQEDETAKMQAEFERDRQGLLYNLNQLSHVVATERKGQTQWGDRQGWSKKREKQQQEASVLGSEGTLCKAEGRREGTTTSRSRLHKEPAVPATGDRRDRPPAVWRPQPSSGTLWSGDRFEKFARQTPGAFELREKVDGSGWTLRLRFEDLSPPLNDEGMQVFCRWLHQSALQRMREEKLQGLRSMRTVEAEVSFAWNYMGDEAVGRLLQALQRSELRVATLNFSGNCLGPAGASHVCDFLQEASFGVREISLSHNLLDEAVVMELLGMLSDHPKYPLRRHGKADPVKLLLSNNGLHAAKLLKKIGGIGGLSLQSSRTRSARDWHVLKNGVDLLKLPDFEMQEQVQEPGSETESPLDRDRAADRKLERSKPVSRVPKRSEAFRAAPSPEVRGDGPGVPEQTPEPDVQTQTLPKQEEKERELRQRSTRNTIRFPPRSKLALEKAGRHYRDRLRNGAAGAHRIEEHPNEDDEDEEVLAPEAKDDPEDDELPISKPAVRITAPPKILQRENAVVPTAAQAVQGGARADAPTGP</sequence>
<keyword evidence="1" id="KW-0175">Coiled coil</keyword>
<proteinExistence type="predicted"/>
<feature type="compositionally biased region" description="Basic and acidic residues" evidence="2">
    <location>
        <begin position="586"/>
        <end position="596"/>
    </location>
</feature>
<dbReference type="Proteomes" id="UP000186817">
    <property type="component" value="Unassembled WGS sequence"/>
</dbReference>
<organism evidence="3 4">
    <name type="scientific">Symbiodinium microadriaticum</name>
    <name type="common">Dinoflagellate</name>
    <name type="synonym">Zooxanthella microadriatica</name>
    <dbReference type="NCBI Taxonomy" id="2951"/>
    <lineage>
        <taxon>Eukaryota</taxon>
        <taxon>Sar</taxon>
        <taxon>Alveolata</taxon>
        <taxon>Dinophyceae</taxon>
        <taxon>Suessiales</taxon>
        <taxon>Symbiodiniaceae</taxon>
        <taxon>Symbiodinium</taxon>
    </lineage>
</organism>